<reference evidence="1" key="1">
    <citation type="journal article" date="2022" name="bioRxiv">
        <title>Genomics of Preaxostyla Flagellates Illuminates Evolutionary Transitions and the Path Towards Mitochondrial Loss.</title>
        <authorList>
            <person name="Novak L.V.F."/>
            <person name="Treitli S.C."/>
            <person name="Pyrih J."/>
            <person name="Halakuc P."/>
            <person name="Pipaliya S.V."/>
            <person name="Vacek V."/>
            <person name="Brzon O."/>
            <person name="Soukal P."/>
            <person name="Eme L."/>
            <person name="Dacks J.B."/>
            <person name="Karnkowska A."/>
            <person name="Elias M."/>
            <person name="Hampl V."/>
        </authorList>
    </citation>
    <scope>NUCLEOTIDE SEQUENCE</scope>
    <source>
        <strain evidence="1">RCP-MX</strain>
    </source>
</reference>
<dbReference type="PANTHER" id="PTHR37327:SF1">
    <property type="entry name" value="MICROTUBULE INTERACTING AND TRANSPORT DOMAIN-CONTAINING PROTEIN"/>
    <property type="match status" value="1"/>
</dbReference>
<accession>A0ABQ8UPE4</accession>
<evidence type="ECO:0000313" key="2">
    <source>
        <dbReference type="Proteomes" id="UP001141327"/>
    </source>
</evidence>
<dbReference type="EMBL" id="JAPMOS010000018">
    <property type="protein sequence ID" value="KAJ4459587.1"/>
    <property type="molecule type" value="Genomic_DNA"/>
</dbReference>
<dbReference type="Proteomes" id="UP001141327">
    <property type="component" value="Unassembled WGS sequence"/>
</dbReference>
<evidence type="ECO:0000313" key="1">
    <source>
        <dbReference type="EMBL" id="KAJ4459587.1"/>
    </source>
</evidence>
<proteinExistence type="predicted"/>
<organism evidence="1 2">
    <name type="scientific">Paratrimastix pyriformis</name>
    <dbReference type="NCBI Taxonomy" id="342808"/>
    <lineage>
        <taxon>Eukaryota</taxon>
        <taxon>Metamonada</taxon>
        <taxon>Preaxostyla</taxon>
        <taxon>Paratrimastigidae</taxon>
        <taxon>Paratrimastix</taxon>
    </lineage>
</organism>
<name>A0ABQ8UPE4_9EUKA</name>
<keyword evidence="2" id="KW-1185">Reference proteome</keyword>
<dbReference type="PANTHER" id="PTHR37327">
    <property type="entry name" value="CHROMOSOME 1, WHOLE GENOME SHOTGUN SEQUENCE"/>
    <property type="match status" value="1"/>
</dbReference>
<comment type="caution">
    <text evidence="1">The sequence shown here is derived from an EMBL/GenBank/DDBJ whole genome shotgun (WGS) entry which is preliminary data.</text>
</comment>
<gene>
    <name evidence="1" type="ORF">PAPYR_4313</name>
</gene>
<sequence length="303" mass="33654">MSPHLETVSLEQRAILTNYVTCYQNRIILLEKELEPSDVVHASVLAKSKESPMAPAAFGFAPDTFEIQFEEIPFPSTEPAPPPASSRRSFWLLGIMMRSMQGGAWLTPRLYLPASIWVQQGAPIAAFPEKMTACGTMRNHVLVLRQINHLAVGPGAYYKALETFYRGLVAVQNGLSSCLSFVPELEIPEAKKKTGVFAVLEAVGHNIAKGAKRLGTGVSRVENPRSYVDGVVAFIEPTLYLADVIEHFESQKQPPLDILDLLSRINEIFLQAACSWLCRDASALLERHLRKARESFSRIFAEK</sequence>
<protein>
    <submittedName>
        <fullName evidence="1">Uncharacterized protein</fullName>
    </submittedName>
</protein>